<protein>
    <recommendedName>
        <fullName evidence="4">AAA+ ATPase domain-containing protein</fullName>
    </recommendedName>
</protein>
<sequence>MGDASFARTRGEVFEYAGATVELVDAATVLAAARVNPVELLRHSVWPAPVRRVDLTVSSADRADGAVHVFAASVSTADEPLSKERIRKLVLGNDPVGLLLAKRIEQGDPITTRLVDGVGAAAAAAYRKLGLDKPPQPAGNRRPETLADAVVGLQASVTYDESGTIVRLTAEVPRDDVTPAHLQAFVGLTLQTVLEIAGAESLTGRRFVVSREQLSRTPATTQTVTLDMVGGLADVVAELRQIAVSFRHPEAMARWGARRPQGLLMYGPPGTGKTMLSRALANEIGADFREIRTPEILDKWLGGSERNIKQIFRDARRYRVPTLMLFDEFDSIVSYAGAGGDAASQALNAVAGIFKQEMNDLIEENPNVIVVATTNFPHRVDDSLIRSGRFDVKISVPKPDEVSRAEIFRKMIQGLIAVHEQPGFTMFADDIDLAALAAASHGMTGADIKEVLRRVQLTKAMQDARSGGNVSPISQEELLASVRELLGPR</sequence>
<evidence type="ECO:0000259" key="4">
    <source>
        <dbReference type="SMART" id="SM00382"/>
    </source>
</evidence>
<dbReference type="InterPro" id="IPR003959">
    <property type="entry name" value="ATPase_AAA_core"/>
</dbReference>
<dbReference type="InterPro" id="IPR003960">
    <property type="entry name" value="ATPase_AAA_CS"/>
</dbReference>
<organism evidence="5 6">
    <name type="scientific">Paractinoplanes durhamensis</name>
    <dbReference type="NCBI Taxonomy" id="113563"/>
    <lineage>
        <taxon>Bacteria</taxon>
        <taxon>Bacillati</taxon>
        <taxon>Actinomycetota</taxon>
        <taxon>Actinomycetes</taxon>
        <taxon>Micromonosporales</taxon>
        <taxon>Micromonosporaceae</taxon>
        <taxon>Paractinoplanes</taxon>
    </lineage>
</organism>
<evidence type="ECO:0000313" key="5">
    <source>
        <dbReference type="EMBL" id="GIE00827.1"/>
    </source>
</evidence>
<accession>A0ABQ3YT92</accession>
<evidence type="ECO:0000313" key="6">
    <source>
        <dbReference type="Proteomes" id="UP000637628"/>
    </source>
</evidence>
<dbReference type="RefSeq" id="WP_203726447.1">
    <property type="nucleotide sequence ID" value="NZ_BAAATX010000003.1"/>
</dbReference>
<gene>
    <name evidence="5" type="ORF">Adu01nite_21770</name>
</gene>
<evidence type="ECO:0000256" key="1">
    <source>
        <dbReference type="ARBA" id="ARBA00022741"/>
    </source>
</evidence>
<keyword evidence="6" id="KW-1185">Reference proteome</keyword>
<keyword evidence="2 3" id="KW-0067">ATP-binding</keyword>
<dbReference type="PANTHER" id="PTHR23077:SF171">
    <property type="entry name" value="NUCLEAR VALOSIN-CONTAINING PROTEIN-LIKE"/>
    <property type="match status" value="1"/>
</dbReference>
<dbReference type="SMART" id="SM00382">
    <property type="entry name" value="AAA"/>
    <property type="match status" value="1"/>
</dbReference>
<feature type="domain" description="AAA+ ATPase" evidence="4">
    <location>
        <begin position="259"/>
        <end position="400"/>
    </location>
</feature>
<dbReference type="EMBL" id="BOML01000019">
    <property type="protein sequence ID" value="GIE00827.1"/>
    <property type="molecule type" value="Genomic_DNA"/>
</dbReference>
<evidence type="ECO:0000256" key="2">
    <source>
        <dbReference type="ARBA" id="ARBA00022840"/>
    </source>
</evidence>
<dbReference type="InterPro" id="IPR027417">
    <property type="entry name" value="P-loop_NTPase"/>
</dbReference>
<dbReference type="Pfam" id="PF00004">
    <property type="entry name" value="AAA"/>
    <property type="match status" value="1"/>
</dbReference>
<name>A0ABQ3YT92_9ACTN</name>
<dbReference type="Proteomes" id="UP000637628">
    <property type="component" value="Unassembled WGS sequence"/>
</dbReference>
<reference evidence="5 6" key="1">
    <citation type="submission" date="2021-01" db="EMBL/GenBank/DDBJ databases">
        <title>Whole genome shotgun sequence of Actinoplanes durhamensis NBRC 14914.</title>
        <authorList>
            <person name="Komaki H."/>
            <person name="Tamura T."/>
        </authorList>
    </citation>
    <scope>NUCLEOTIDE SEQUENCE [LARGE SCALE GENOMIC DNA]</scope>
    <source>
        <strain evidence="5 6">NBRC 14914</strain>
    </source>
</reference>
<dbReference type="InterPro" id="IPR050168">
    <property type="entry name" value="AAA_ATPase_domain"/>
</dbReference>
<dbReference type="InterPro" id="IPR003593">
    <property type="entry name" value="AAA+_ATPase"/>
</dbReference>
<proteinExistence type="inferred from homology"/>
<dbReference type="PANTHER" id="PTHR23077">
    <property type="entry name" value="AAA-FAMILY ATPASE"/>
    <property type="match status" value="1"/>
</dbReference>
<comment type="caution">
    <text evidence="5">The sequence shown here is derived from an EMBL/GenBank/DDBJ whole genome shotgun (WGS) entry which is preliminary data.</text>
</comment>
<comment type="similarity">
    <text evidence="3">Belongs to the AAA ATPase family.</text>
</comment>
<dbReference type="Gene3D" id="3.40.50.300">
    <property type="entry name" value="P-loop containing nucleotide triphosphate hydrolases"/>
    <property type="match status" value="1"/>
</dbReference>
<dbReference type="PROSITE" id="PS00674">
    <property type="entry name" value="AAA"/>
    <property type="match status" value="1"/>
</dbReference>
<evidence type="ECO:0000256" key="3">
    <source>
        <dbReference type="RuleBase" id="RU003651"/>
    </source>
</evidence>
<dbReference type="Gene3D" id="1.10.8.60">
    <property type="match status" value="1"/>
</dbReference>
<keyword evidence="1 3" id="KW-0547">Nucleotide-binding</keyword>
<dbReference type="SUPFAM" id="SSF52540">
    <property type="entry name" value="P-loop containing nucleoside triphosphate hydrolases"/>
    <property type="match status" value="1"/>
</dbReference>